<proteinExistence type="predicted"/>
<accession>A0AAD5TML4</accession>
<feature type="compositionally biased region" description="Low complexity" evidence="1">
    <location>
        <begin position="773"/>
        <end position="782"/>
    </location>
</feature>
<dbReference type="GO" id="GO:0000445">
    <property type="term" value="C:THO complex part of transcription export complex"/>
    <property type="evidence" value="ECO:0007669"/>
    <property type="project" value="TreeGrafter"/>
</dbReference>
<dbReference type="AlphaFoldDB" id="A0AAD5TML4"/>
<sequence>MTVALESPTIPLHLGAETTMSHDTARTALTEVLGHAHKAAAGPEKDQLVKNLVLKELVNLSPDPVSAAMLATAFTSVLFDLVYQAGTDDSALFDRVYDLLDTALCCTEAGIQDQSLPFGLIEDFLDVLTINGTDRVVDYLESRADRLTVNIDPKKGKGLTLLRLCNEILRRLSNTINTVTAGRILMFMANVYPLAERSGVNMRGDFNTKNETHYEGEDPVTGDAMDVDGKEASSQASDFYKLFWNLQRFVANPTLLCEMKNYEILKQGMEAVFDKFDQVSKEETSQPKETGSAERKRKNRYNEESNASIAENKKAAQAAAPRAVKESFFPKFLTRPELFDLEIADPHFRRQILAQFSVVLQFLSMLSQYEKDRAAKYLMESKAVVNKAVQHSYTLTPEQEKWVTLAKERTYASASSTVPSGKQFAKNLHTVITHERNWIEWKNRSCQTFEAAPVNVQEGSRRPKLQGSETVRRDKWLGSDDMTALWAKGDDPEAVMRDPNRRSKIPDFKHFIEQIDEQLDAEGNLTGGIEAEYALHGDMRFSWRMYRTALRHDINLYQSPIGQTQIDSKAPAKSLLMEWRREKHRAENPTLPTSTPNGSSLDANQEESVPNTPVNSSPPPEKHSNGSDQANGGDADEPPLKRARTSSPVGGEAEERESRGPLRRSPSPEAPTPSRRASGTDSPPYEPPGGGSSDGEASGSRDDCKQPAGNNAAAPRSPVLRSGGEDTGRSSGGSGSVGDNNLGGVQRRTSPPPEQKLVGTAVTAAVGSAAAVAAADDASLAAPSVADHDGVDNPAKPNEGTTQAVPPRAITTEIAATTKPRGATT</sequence>
<dbReference type="Proteomes" id="UP001212152">
    <property type="component" value="Unassembled WGS sequence"/>
</dbReference>
<dbReference type="InterPro" id="IPR021861">
    <property type="entry name" value="THO_THOC1"/>
</dbReference>
<dbReference type="PANTHER" id="PTHR13265:SF0">
    <property type="entry name" value="HPR1"/>
    <property type="match status" value="1"/>
</dbReference>
<evidence type="ECO:0008006" key="4">
    <source>
        <dbReference type="Google" id="ProtNLM"/>
    </source>
</evidence>
<evidence type="ECO:0000313" key="2">
    <source>
        <dbReference type="EMBL" id="KAJ3181210.1"/>
    </source>
</evidence>
<feature type="region of interest" description="Disordered" evidence="1">
    <location>
        <begin position="280"/>
        <end position="311"/>
    </location>
</feature>
<dbReference type="PANTHER" id="PTHR13265">
    <property type="entry name" value="THO COMPLEX SUBUNIT 1"/>
    <property type="match status" value="1"/>
</dbReference>
<protein>
    <recommendedName>
        <fullName evidence="4">THO complex subunit 1</fullName>
    </recommendedName>
</protein>
<feature type="compositionally biased region" description="Polar residues" evidence="1">
    <location>
        <begin position="590"/>
        <end position="607"/>
    </location>
</feature>
<name>A0AAD5TML4_9FUNG</name>
<comment type="caution">
    <text evidence="2">The sequence shown here is derived from an EMBL/GenBank/DDBJ whole genome shotgun (WGS) entry which is preliminary data.</text>
</comment>
<gene>
    <name evidence="2" type="ORF">HDU87_001339</name>
</gene>
<organism evidence="2 3">
    <name type="scientific">Geranomyces variabilis</name>
    <dbReference type="NCBI Taxonomy" id="109894"/>
    <lineage>
        <taxon>Eukaryota</taxon>
        <taxon>Fungi</taxon>
        <taxon>Fungi incertae sedis</taxon>
        <taxon>Chytridiomycota</taxon>
        <taxon>Chytridiomycota incertae sedis</taxon>
        <taxon>Chytridiomycetes</taxon>
        <taxon>Spizellomycetales</taxon>
        <taxon>Powellomycetaceae</taxon>
        <taxon>Geranomyces</taxon>
    </lineage>
</organism>
<dbReference type="EMBL" id="JADGJQ010000013">
    <property type="protein sequence ID" value="KAJ3181210.1"/>
    <property type="molecule type" value="Genomic_DNA"/>
</dbReference>
<feature type="region of interest" description="Disordered" evidence="1">
    <location>
        <begin position="585"/>
        <end position="758"/>
    </location>
</feature>
<keyword evidence="3" id="KW-1185">Reference proteome</keyword>
<evidence type="ECO:0000313" key="3">
    <source>
        <dbReference type="Proteomes" id="UP001212152"/>
    </source>
</evidence>
<dbReference type="GO" id="GO:0006406">
    <property type="term" value="P:mRNA export from nucleus"/>
    <property type="evidence" value="ECO:0007669"/>
    <property type="project" value="TreeGrafter"/>
</dbReference>
<dbReference type="Pfam" id="PF11957">
    <property type="entry name" value="efThoc1"/>
    <property type="match status" value="1"/>
</dbReference>
<feature type="region of interest" description="Disordered" evidence="1">
    <location>
        <begin position="773"/>
        <end position="825"/>
    </location>
</feature>
<reference evidence="2" key="1">
    <citation type="submission" date="2020-05" db="EMBL/GenBank/DDBJ databases">
        <title>Phylogenomic resolution of chytrid fungi.</title>
        <authorList>
            <person name="Stajich J.E."/>
            <person name="Amses K."/>
            <person name="Simmons R."/>
            <person name="Seto K."/>
            <person name="Myers J."/>
            <person name="Bonds A."/>
            <person name="Quandt C.A."/>
            <person name="Barry K."/>
            <person name="Liu P."/>
            <person name="Grigoriev I."/>
            <person name="Longcore J.E."/>
            <person name="James T.Y."/>
        </authorList>
    </citation>
    <scope>NUCLEOTIDE SEQUENCE</scope>
    <source>
        <strain evidence="2">JEL0379</strain>
    </source>
</reference>
<feature type="compositionally biased region" description="Basic and acidic residues" evidence="1">
    <location>
        <begin position="280"/>
        <end position="294"/>
    </location>
</feature>
<evidence type="ECO:0000256" key="1">
    <source>
        <dbReference type="SAM" id="MobiDB-lite"/>
    </source>
</evidence>